<evidence type="ECO:0000313" key="4">
    <source>
        <dbReference type="EMBL" id="MFD1566729.1"/>
    </source>
</evidence>
<name>A0ABD6BNK4_9EURY</name>
<evidence type="ECO:0000256" key="2">
    <source>
        <dbReference type="SAM" id="Phobius"/>
    </source>
</evidence>
<feature type="domain" description="SHOCT" evidence="3">
    <location>
        <begin position="92"/>
        <end position="117"/>
    </location>
</feature>
<dbReference type="RefSeq" id="WP_379821336.1">
    <property type="nucleotide sequence ID" value="NZ_JANHGR010000001.1"/>
</dbReference>
<dbReference type="AlphaFoldDB" id="A0ABD6BNK4"/>
<proteinExistence type="predicted"/>
<keyword evidence="2" id="KW-0812">Transmembrane</keyword>
<accession>A0ABD6BNK4</accession>
<reference evidence="4 5" key="1">
    <citation type="journal article" date="2019" name="Int. J. Syst. Evol. Microbiol.">
        <title>The Global Catalogue of Microorganisms (GCM) 10K type strain sequencing project: providing services to taxonomists for standard genome sequencing and annotation.</title>
        <authorList>
            <consortium name="The Broad Institute Genomics Platform"/>
            <consortium name="The Broad Institute Genome Sequencing Center for Infectious Disease"/>
            <person name="Wu L."/>
            <person name="Ma J."/>
        </authorList>
    </citation>
    <scope>NUCLEOTIDE SEQUENCE [LARGE SCALE GENOMIC DNA]</scope>
    <source>
        <strain evidence="4 5">CGMCC 1.12859</strain>
    </source>
</reference>
<dbReference type="EMBL" id="JBHUCZ010000001">
    <property type="protein sequence ID" value="MFD1566729.1"/>
    <property type="molecule type" value="Genomic_DNA"/>
</dbReference>
<dbReference type="Pfam" id="PF09851">
    <property type="entry name" value="SHOCT"/>
    <property type="match status" value="1"/>
</dbReference>
<comment type="caution">
    <text evidence="4">The sequence shown here is derived from an EMBL/GenBank/DDBJ whole genome shotgun (WGS) entry which is preliminary data.</text>
</comment>
<evidence type="ECO:0000256" key="1">
    <source>
        <dbReference type="SAM" id="MobiDB-lite"/>
    </source>
</evidence>
<protein>
    <submittedName>
        <fullName evidence="4">SHOCT domain-containing protein</fullName>
    </submittedName>
</protein>
<organism evidence="4 5">
    <name type="scientific">Halolamina litorea</name>
    <dbReference type="NCBI Taxonomy" id="1515593"/>
    <lineage>
        <taxon>Archaea</taxon>
        <taxon>Methanobacteriati</taxon>
        <taxon>Methanobacteriota</taxon>
        <taxon>Stenosarchaea group</taxon>
        <taxon>Halobacteria</taxon>
        <taxon>Halobacteriales</taxon>
        <taxon>Haloferacaceae</taxon>
    </lineage>
</organism>
<gene>
    <name evidence="4" type="ORF">ACFSAU_04425</name>
</gene>
<evidence type="ECO:0000313" key="5">
    <source>
        <dbReference type="Proteomes" id="UP001597139"/>
    </source>
</evidence>
<sequence length="123" mass="13532">MSQNNDSRTVGVILLVALAVFFLLPLLFMGFGMMGTGMMGGTWGGHMWGDGQTSGWFPLAGIAMQLLFLLVVVGGGYLLYRGLTDDDGSDPAMEELRSAYARGELSDEEYEQRRDALTRDRRD</sequence>
<keyword evidence="2" id="KW-1133">Transmembrane helix</keyword>
<dbReference type="InterPro" id="IPR018649">
    <property type="entry name" value="SHOCT"/>
</dbReference>
<feature type="region of interest" description="Disordered" evidence="1">
    <location>
        <begin position="99"/>
        <end position="123"/>
    </location>
</feature>
<feature type="transmembrane region" description="Helical" evidence="2">
    <location>
        <begin position="12"/>
        <end position="35"/>
    </location>
</feature>
<feature type="transmembrane region" description="Helical" evidence="2">
    <location>
        <begin position="55"/>
        <end position="80"/>
    </location>
</feature>
<keyword evidence="2" id="KW-0472">Membrane</keyword>
<keyword evidence="5" id="KW-1185">Reference proteome</keyword>
<feature type="compositionally biased region" description="Basic and acidic residues" evidence="1">
    <location>
        <begin position="111"/>
        <end position="123"/>
    </location>
</feature>
<dbReference type="Proteomes" id="UP001597139">
    <property type="component" value="Unassembled WGS sequence"/>
</dbReference>
<evidence type="ECO:0000259" key="3">
    <source>
        <dbReference type="Pfam" id="PF09851"/>
    </source>
</evidence>